<reference evidence="1 2" key="1">
    <citation type="submission" date="2015-10" db="EMBL/GenBank/DDBJ databases">
        <title>Genome analyses suggest a sexual origin of heterokaryosis in a supposedly ancient asexual fungus.</title>
        <authorList>
            <person name="Ropars J."/>
            <person name="Sedzielewska K."/>
            <person name="Noel J."/>
            <person name="Charron P."/>
            <person name="Farinelli L."/>
            <person name="Marton T."/>
            <person name="Kruger M."/>
            <person name="Pelin A."/>
            <person name="Brachmann A."/>
            <person name="Corradi N."/>
        </authorList>
    </citation>
    <scope>NUCLEOTIDE SEQUENCE [LARGE SCALE GENOMIC DNA]</scope>
    <source>
        <strain evidence="1 2">A4</strain>
    </source>
</reference>
<gene>
    <name evidence="1" type="ORF">RhiirA4_486136</name>
</gene>
<name>A0A2I1HR06_9GLOM</name>
<dbReference type="Proteomes" id="UP000234323">
    <property type="component" value="Unassembled WGS sequence"/>
</dbReference>
<protein>
    <submittedName>
        <fullName evidence="1">Uncharacterized protein</fullName>
    </submittedName>
</protein>
<evidence type="ECO:0000313" key="2">
    <source>
        <dbReference type="Proteomes" id="UP000234323"/>
    </source>
</evidence>
<organism evidence="1 2">
    <name type="scientific">Rhizophagus irregularis</name>
    <dbReference type="NCBI Taxonomy" id="588596"/>
    <lineage>
        <taxon>Eukaryota</taxon>
        <taxon>Fungi</taxon>
        <taxon>Fungi incertae sedis</taxon>
        <taxon>Mucoromycota</taxon>
        <taxon>Glomeromycotina</taxon>
        <taxon>Glomeromycetes</taxon>
        <taxon>Glomerales</taxon>
        <taxon>Glomeraceae</taxon>
        <taxon>Rhizophagus</taxon>
    </lineage>
</organism>
<keyword evidence="2" id="KW-1185">Reference proteome</keyword>
<dbReference type="EMBL" id="LLXI01005199">
    <property type="protein sequence ID" value="PKY61321.1"/>
    <property type="molecule type" value="Genomic_DNA"/>
</dbReference>
<accession>A0A2I1HR06</accession>
<sequence length="73" mass="8789">MKYLQENRFVKKEGSIALIAQQVQEILADEFLNSNTYESLLYHKLNIFNQYRIDIIKFILTVSFRYHFDIISI</sequence>
<proteinExistence type="predicted"/>
<dbReference type="AlphaFoldDB" id="A0A2I1HR06"/>
<evidence type="ECO:0000313" key="1">
    <source>
        <dbReference type="EMBL" id="PKY61321.1"/>
    </source>
</evidence>
<comment type="caution">
    <text evidence="1">The sequence shown here is derived from an EMBL/GenBank/DDBJ whole genome shotgun (WGS) entry which is preliminary data.</text>
</comment>